<dbReference type="CDD" id="cd07505">
    <property type="entry name" value="HAD_BPGM-like"/>
    <property type="match status" value="1"/>
</dbReference>
<dbReference type="InterPro" id="IPR036412">
    <property type="entry name" value="HAD-like_sf"/>
</dbReference>
<dbReference type="InterPro" id="IPR023214">
    <property type="entry name" value="HAD_sf"/>
</dbReference>
<dbReference type="SUPFAM" id="SSF56784">
    <property type="entry name" value="HAD-like"/>
    <property type="match status" value="1"/>
</dbReference>
<sequence>EVAVYFKERFQLPESIEEIKEIWKTMAMDRYSHRVLLKPGVQNFLAYLKEREIKMGVASSNDRALIDATLSCHGILDYFSTIVTACEVCAGKPAPDVYLEAAKRLEVQPEECLVFEDIAMGLRAGKSAGMKTCAVKDDYSLSQDVEKRKIADYYIETYDQILDHTYEEL</sequence>
<dbReference type="GO" id="GO:0016791">
    <property type="term" value="F:phosphatase activity"/>
    <property type="evidence" value="ECO:0007669"/>
    <property type="project" value="TreeGrafter"/>
</dbReference>
<evidence type="ECO:0000256" key="1">
    <source>
        <dbReference type="ARBA" id="ARBA00022723"/>
    </source>
</evidence>
<accession>J9GDT1</accession>
<dbReference type="NCBIfam" id="TIGR01549">
    <property type="entry name" value="HAD-SF-IA-v1"/>
    <property type="match status" value="1"/>
</dbReference>
<proteinExistence type="predicted"/>
<protein>
    <submittedName>
        <fullName evidence="3">Haloacid dehalogenase, IA family protein</fullName>
    </submittedName>
</protein>
<dbReference type="AlphaFoldDB" id="J9GDT1"/>
<dbReference type="EMBL" id="AMCI01003587">
    <property type="protein sequence ID" value="EJW99957.1"/>
    <property type="molecule type" value="Genomic_DNA"/>
</dbReference>
<reference evidence="3" key="1">
    <citation type="journal article" date="2012" name="PLoS ONE">
        <title>Gene sets for utilization of primary and secondary nutrition supplies in the distal gut of endangered iberian lynx.</title>
        <authorList>
            <person name="Alcaide M."/>
            <person name="Messina E."/>
            <person name="Richter M."/>
            <person name="Bargiela R."/>
            <person name="Peplies J."/>
            <person name="Huws S.A."/>
            <person name="Newbold C.J."/>
            <person name="Golyshin P.N."/>
            <person name="Simon M.A."/>
            <person name="Lopez G."/>
            <person name="Yakimov M.M."/>
            <person name="Ferrer M."/>
        </authorList>
    </citation>
    <scope>NUCLEOTIDE SEQUENCE</scope>
</reference>
<feature type="non-terminal residue" evidence="3">
    <location>
        <position position="1"/>
    </location>
</feature>
<dbReference type="PANTHER" id="PTHR18901">
    <property type="entry name" value="2-DEOXYGLUCOSE-6-PHOSPHATE PHOSPHATASE 2"/>
    <property type="match status" value="1"/>
</dbReference>
<keyword evidence="2" id="KW-0378">Hydrolase</keyword>
<dbReference type="InterPro" id="IPR006439">
    <property type="entry name" value="HAD-SF_hydro_IA"/>
</dbReference>
<dbReference type="InterPro" id="IPR041492">
    <property type="entry name" value="HAD_2"/>
</dbReference>
<name>J9GDT1_9ZZZZ</name>
<dbReference type="GO" id="GO:0046872">
    <property type="term" value="F:metal ion binding"/>
    <property type="evidence" value="ECO:0007669"/>
    <property type="project" value="UniProtKB-KW"/>
</dbReference>
<comment type="caution">
    <text evidence="3">The sequence shown here is derived from an EMBL/GenBank/DDBJ whole genome shotgun (WGS) entry which is preliminary data.</text>
</comment>
<dbReference type="NCBIfam" id="TIGR01509">
    <property type="entry name" value="HAD-SF-IA-v3"/>
    <property type="match status" value="1"/>
</dbReference>
<organism evidence="3">
    <name type="scientific">gut metagenome</name>
    <dbReference type="NCBI Taxonomy" id="749906"/>
    <lineage>
        <taxon>unclassified sequences</taxon>
        <taxon>metagenomes</taxon>
        <taxon>organismal metagenomes</taxon>
    </lineage>
</organism>
<keyword evidence="1" id="KW-0479">Metal-binding</keyword>
<dbReference type="Gene3D" id="3.40.50.1000">
    <property type="entry name" value="HAD superfamily/HAD-like"/>
    <property type="match status" value="1"/>
</dbReference>
<dbReference type="FunFam" id="3.40.50.1000:FF:000036">
    <property type="entry name" value="HAD family hydrolase"/>
    <property type="match status" value="1"/>
</dbReference>
<dbReference type="PANTHER" id="PTHR18901:SF38">
    <property type="entry name" value="PSEUDOURIDINE-5'-PHOSPHATASE"/>
    <property type="match status" value="1"/>
</dbReference>
<gene>
    <name evidence="3" type="ORF">EVA_11935</name>
</gene>
<evidence type="ECO:0000256" key="2">
    <source>
        <dbReference type="ARBA" id="ARBA00022801"/>
    </source>
</evidence>
<evidence type="ECO:0000313" key="3">
    <source>
        <dbReference type="EMBL" id="EJW99957.1"/>
    </source>
</evidence>
<dbReference type="Pfam" id="PF13419">
    <property type="entry name" value="HAD_2"/>
    <property type="match status" value="1"/>
</dbReference>